<dbReference type="SMART" id="SM00530">
    <property type="entry name" value="HTH_XRE"/>
    <property type="match status" value="1"/>
</dbReference>
<dbReference type="PROSITE" id="PS50943">
    <property type="entry name" value="HTH_CROC1"/>
    <property type="match status" value="1"/>
</dbReference>
<keyword evidence="5" id="KW-1185">Reference proteome</keyword>
<evidence type="ECO:0000313" key="3">
    <source>
        <dbReference type="EMBL" id="MBB4747086.1"/>
    </source>
</evidence>
<accession>A0A7W7HAU2</accession>
<evidence type="ECO:0000313" key="4">
    <source>
        <dbReference type="Proteomes" id="UP000590511"/>
    </source>
</evidence>
<dbReference type="Proteomes" id="UP000631312">
    <property type="component" value="Unassembled WGS sequence"/>
</dbReference>
<organism evidence="3 4">
    <name type="scientific">Actinoplanes lobatus</name>
    <dbReference type="NCBI Taxonomy" id="113568"/>
    <lineage>
        <taxon>Bacteria</taxon>
        <taxon>Bacillati</taxon>
        <taxon>Actinomycetota</taxon>
        <taxon>Actinomycetes</taxon>
        <taxon>Micromonosporales</taxon>
        <taxon>Micromonosporaceae</taxon>
        <taxon>Actinoplanes</taxon>
    </lineage>
</organism>
<evidence type="ECO:0000313" key="2">
    <source>
        <dbReference type="EMBL" id="GIE39347.1"/>
    </source>
</evidence>
<dbReference type="SUPFAM" id="SSF47413">
    <property type="entry name" value="lambda repressor-like DNA-binding domains"/>
    <property type="match status" value="1"/>
</dbReference>
<evidence type="ECO:0000313" key="5">
    <source>
        <dbReference type="Proteomes" id="UP000631312"/>
    </source>
</evidence>
<dbReference type="AlphaFoldDB" id="A0A7W7HAU2"/>
<feature type="domain" description="HTH cro/C1-type" evidence="1">
    <location>
        <begin position="40"/>
        <end position="93"/>
    </location>
</feature>
<reference evidence="2 5" key="2">
    <citation type="submission" date="2021-01" db="EMBL/GenBank/DDBJ databases">
        <title>Whole genome shotgun sequence of Actinoplanes lobatus NBRC 12513.</title>
        <authorList>
            <person name="Komaki H."/>
            <person name="Tamura T."/>
        </authorList>
    </citation>
    <scope>NUCLEOTIDE SEQUENCE [LARGE SCALE GENOMIC DNA]</scope>
    <source>
        <strain evidence="2 5">NBRC 12513</strain>
    </source>
</reference>
<sequence>MTEFPLWKDVRAEIVAELGGEQRIAVARRRQQAYIDGYRLAERRKAFGLTQAEVAERMGVTKGRVSQIENGDVSTVDAIARYVQALGGHLQIAAVFGDDHYILCSTETDETTRSDADHPTRASTG</sequence>
<proteinExistence type="predicted"/>
<dbReference type="EMBL" id="JACHNC010000001">
    <property type="protein sequence ID" value="MBB4747086.1"/>
    <property type="molecule type" value="Genomic_DNA"/>
</dbReference>
<protein>
    <submittedName>
        <fullName evidence="2 3">Transcriptional regulator</fullName>
    </submittedName>
</protein>
<dbReference type="Gene3D" id="1.10.260.40">
    <property type="entry name" value="lambda repressor-like DNA-binding domains"/>
    <property type="match status" value="1"/>
</dbReference>
<dbReference type="EMBL" id="BOMP01000033">
    <property type="protein sequence ID" value="GIE39347.1"/>
    <property type="molecule type" value="Genomic_DNA"/>
</dbReference>
<reference evidence="3 4" key="1">
    <citation type="submission" date="2020-08" db="EMBL/GenBank/DDBJ databases">
        <title>Sequencing the genomes of 1000 actinobacteria strains.</title>
        <authorList>
            <person name="Klenk H.-P."/>
        </authorList>
    </citation>
    <scope>NUCLEOTIDE SEQUENCE [LARGE SCALE GENOMIC DNA]</scope>
    <source>
        <strain evidence="3 4">DSM 43150</strain>
    </source>
</reference>
<dbReference type="InterPro" id="IPR001387">
    <property type="entry name" value="Cro/C1-type_HTH"/>
</dbReference>
<evidence type="ECO:0000259" key="1">
    <source>
        <dbReference type="PROSITE" id="PS50943"/>
    </source>
</evidence>
<dbReference type="CDD" id="cd00093">
    <property type="entry name" value="HTH_XRE"/>
    <property type="match status" value="1"/>
</dbReference>
<comment type="caution">
    <text evidence="3">The sequence shown here is derived from an EMBL/GenBank/DDBJ whole genome shotgun (WGS) entry which is preliminary data.</text>
</comment>
<dbReference type="Proteomes" id="UP000590511">
    <property type="component" value="Unassembled WGS sequence"/>
</dbReference>
<dbReference type="InterPro" id="IPR010982">
    <property type="entry name" value="Lambda_DNA-bd_dom_sf"/>
</dbReference>
<name>A0A7W7HAU2_9ACTN</name>
<dbReference type="GO" id="GO:0003677">
    <property type="term" value="F:DNA binding"/>
    <property type="evidence" value="ECO:0007669"/>
    <property type="project" value="InterPro"/>
</dbReference>
<gene>
    <name evidence="2" type="ORF">Alo02nite_22450</name>
    <name evidence="3" type="ORF">BJ964_001247</name>
</gene>
<dbReference type="Pfam" id="PF01381">
    <property type="entry name" value="HTH_3"/>
    <property type="match status" value="1"/>
</dbReference>